<dbReference type="PANTHER" id="PTHR43808:SF9">
    <property type="entry name" value="BLL0789 PROTEIN"/>
    <property type="match status" value="1"/>
</dbReference>
<dbReference type="InterPro" id="IPR011650">
    <property type="entry name" value="Peptidase_M20_dimer"/>
</dbReference>
<dbReference type="RefSeq" id="WP_260559727.1">
    <property type="nucleotide sequence ID" value="NZ_BAABEC010000172.1"/>
</dbReference>
<dbReference type="EMBL" id="CP104213">
    <property type="protein sequence ID" value="UWX63439.1"/>
    <property type="molecule type" value="Genomic_DNA"/>
</dbReference>
<name>A0ABY5YEF7_9DEIO</name>
<dbReference type="CDD" id="cd03885">
    <property type="entry name" value="M20_CPDG2"/>
    <property type="match status" value="1"/>
</dbReference>
<dbReference type="Pfam" id="PF01546">
    <property type="entry name" value="Peptidase_M20"/>
    <property type="match status" value="1"/>
</dbReference>
<dbReference type="InterPro" id="IPR001261">
    <property type="entry name" value="ArgE/DapE_CS"/>
</dbReference>
<sequence length="388" mass="40297">MTHSRPASPSGSLPDPQSEPLLSLLRDLKQLVELESPSSDALAVCAVQDVVEGWARAMHASTHSLPGGTRQLLFGAAAEPSTGPSASERPILVLAHADTVWPHGTLAEMPLRVENDRVYGPGSYDMKGGIAGLFAALRALDGQYPAGGIEVLLTPDEEIGSTQSRPVIEAAARRARAVLVVEPPVADSHALKSGRKGVGHFVVGLSGVAAHAGNKPHEGASAITEAAHQLLAVQALADAAAGTTVSVGFISGGGAVNVIPAQARFEVDVRVASLAEGERIDTAMQSLRPHDRRVSLNVTGGLNRPPFERGPETLALFGQARKLAADLGFDLSEEVVGGGSDGNFTAALVPTLDGLGAPGDGAHAAHEHIRLDRWPDHVRLLTALLREI</sequence>
<dbReference type="Gene3D" id="3.30.70.360">
    <property type="match status" value="1"/>
</dbReference>
<dbReference type="InterPro" id="IPR036264">
    <property type="entry name" value="Bact_exopeptidase_dim_dom"/>
</dbReference>
<proteinExistence type="predicted"/>
<dbReference type="PANTHER" id="PTHR43808">
    <property type="entry name" value="ACETYLORNITHINE DEACETYLASE"/>
    <property type="match status" value="1"/>
</dbReference>
<comment type="cofactor">
    <cofactor evidence="1">
        <name>Zn(2+)</name>
        <dbReference type="ChEBI" id="CHEBI:29105"/>
    </cofactor>
</comment>
<evidence type="ECO:0000256" key="2">
    <source>
        <dbReference type="ARBA" id="ARBA00022723"/>
    </source>
</evidence>
<evidence type="ECO:0000259" key="5">
    <source>
        <dbReference type="Pfam" id="PF07687"/>
    </source>
</evidence>
<dbReference type="Proteomes" id="UP001060261">
    <property type="component" value="Chromosome"/>
</dbReference>
<evidence type="ECO:0000256" key="3">
    <source>
        <dbReference type="ARBA" id="ARBA00022801"/>
    </source>
</evidence>
<protein>
    <submittedName>
        <fullName evidence="6">M20 family metallopeptidase</fullName>
    </submittedName>
</protein>
<accession>A0ABY5YEF7</accession>
<dbReference type="Pfam" id="PF07687">
    <property type="entry name" value="M20_dimer"/>
    <property type="match status" value="1"/>
</dbReference>
<dbReference type="Gene3D" id="3.40.630.10">
    <property type="entry name" value="Zn peptidases"/>
    <property type="match status" value="1"/>
</dbReference>
<keyword evidence="2" id="KW-0479">Metal-binding</keyword>
<evidence type="ECO:0000313" key="6">
    <source>
        <dbReference type="EMBL" id="UWX63439.1"/>
    </source>
</evidence>
<dbReference type="InterPro" id="IPR050072">
    <property type="entry name" value="Peptidase_M20A"/>
</dbReference>
<evidence type="ECO:0000256" key="1">
    <source>
        <dbReference type="ARBA" id="ARBA00001947"/>
    </source>
</evidence>
<keyword evidence="4" id="KW-0862">Zinc</keyword>
<feature type="domain" description="Peptidase M20 dimerisation" evidence="5">
    <location>
        <begin position="194"/>
        <end position="286"/>
    </location>
</feature>
<dbReference type="InterPro" id="IPR002933">
    <property type="entry name" value="Peptidase_M20"/>
</dbReference>
<reference evidence="6" key="1">
    <citation type="submission" date="2022-09" db="EMBL/GenBank/DDBJ databases">
        <title>genome sequence of Deinococcus rubellus.</title>
        <authorList>
            <person name="Srinivasan S."/>
        </authorList>
    </citation>
    <scope>NUCLEOTIDE SEQUENCE</scope>
    <source>
        <strain evidence="6">Ant6</strain>
    </source>
</reference>
<dbReference type="PIRSF" id="PIRSF037238">
    <property type="entry name" value="Carboxypeptidase_G2"/>
    <property type="match status" value="1"/>
</dbReference>
<gene>
    <name evidence="6" type="ORF">N0D28_11875</name>
</gene>
<evidence type="ECO:0000313" key="7">
    <source>
        <dbReference type="Proteomes" id="UP001060261"/>
    </source>
</evidence>
<keyword evidence="3" id="KW-0378">Hydrolase</keyword>
<keyword evidence="7" id="KW-1185">Reference proteome</keyword>
<dbReference type="SUPFAM" id="SSF55031">
    <property type="entry name" value="Bacterial exopeptidase dimerisation domain"/>
    <property type="match status" value="1"/>
</dbReference>
<dbReference type="InterPro" id="IPR017150">
    <property type="entry name" value="Pept_M20_glutamate_carboxypep"/>
</dbReference>
<dbReference type="SUPFAM" id="SSF53187">
    <property type="entry name" value="Zn-dependent exopeptidases"/>
    <property type="match status" value="1"/>
</dbReference>
<organism evidence="6 7">
    <name type="scientific">Deinococcus rubellus</name>
    <dbReference type="NCBI Taxonomy" id="1889240"/>
    <lineage>
        <taxon>Bacteria</taxon>
        <taxon>Thermotogati</taxon>
        <taxon>Deinococcota</taxon>
        <taxon>Deinococci</taxon>
        <taxon>Deinococcales</taxon>
        <taxon>Deinococcaceae</taxon>
        <taxon>Deinococcus</taxon>
    </lineage>
</organism>
<dbReference type="PROSITE" id="PS00758">
    <property type="entry name" value="ARGE_DAPE_CPG2_1"/>
    <property type="match status" value="1"/>
</dbReference>
<evidence type="ECO:0000256" key="4">
    <source>
        <dbReference type="ARBA" id="ARBA00022833"/>
    </source>
</evidence>